<dbReference type="Pfam" id="PF01636">
    <property type="entry name" value="APH"/>
    <property type="match status" value="1"/>
</dbReference>
<protein>
    <recommendedName>
        <fullName evidence="1">Aminoglycoside phosphotransferase domain-containing protein</fullName>
    </recommendedName>
</protein>
<organism evidence="2 3">
    <name type="scientific">Exophiala xenobiotica</name>
    <dbReference type="NCBI Taxonomy" id="348802"/>
    <lineage>
        <taxon>Eukaryota</taxon>
        <taxon>Fungi</taxon>
        <taxon>Dikarya</taxon>
        <taxon>Ascomycota</taxon>
        <taxon>Pezizomycotina</taxon>
        <taxon>Eurotiomycetes</taxon>
        <taxon>Chaetothyriomycetidae</taxon>
        <taxon>Chaetothyriales</taxon>
        <taxon>Herpotrichiellaceae</taxon>
        <taxon>Exophiala</taxon>
    </lineage>
</organism>
<dbReference type="SUPFAM" id="SSF56112">
    <property type="entry name" value="Protein kinase-like (PK-like)"/>
    <property type="match status" value="1"/>
</dbReference>
<dbReference type="AlphaFoldDB" id="A0A0D2D0A7"/>
<dbReference type="EMBL" id="KN847319">
    <property type="protein sequence ID" value="KIW55822.1"/>
    <property type="molecule type" value="Genomic_DNA"/>
</dbReference>
<dbReference type="Proteomes" id="UP000054342">
    <property type="component" value="Unassembled WGS sequence"/>
</dbReference>
<accession>A0A0D2D0A7</accession>
<feature type="domain" description="Aminoglycoside phosphotransferase" evidence="1">
    <location>
        <begin position="81"/>
        <end position="279"/>
    </location>
</feature>
<reference evidence="2 3" key="1">
    <citation type="submission" date="2015-01" db="EMBL/GenBank/DDBJ databases">
        <title>The Genome Sequence of Exophiala xenobiotica CBS118157.</title>
        <authorList>
            <consortium name="The Broad Institute Genomics Platform"/>
            <person name="Cuomo C."/>
            <person name="de Hoog S."/>
            <person name="Gorbushina A."/>
            <person name="Stielow B."/>
            <person name="Teixiera M."/>
            <person name="Abouelleil A."/>
            <person name="Chapman S.B."/>
            <person name="Priest M."/>
            <person name="Young S.K."/>
            <person name="Wortman J."/>
            <person name="Nusbaum C."/>
            <person name="Birren B."/>
        </authorList>
    </citation>
    <scope>NUCLEOTIDE SEQUENCE [LARGE SCALE GENOMIC DNA]</scope>
    <source>
        <strain evidence="2 3">CBS 118157</strain>
    </source>
</reference>
<dbReference type="GeneID" id="25326451"/>
<dbReference type="PANTHER" id="PTHR21310">
    <property type="entry name" value="AMINOGLYCOSIDE PHOSPHOTRANSFERASE-RELATED-RELATED"/>
    <property type="match status" value="1"/>
</dbReference>
<dbReference type="RefSeq" id="XP_013316406.1">
    <property type="nucleotide sequence ID" value="XM_013460952.1"/>
</dbReference>
<dbReference type="Gene3D" id="3.90.1200.10">
    <property type="match status" value="1"/>
</dbReference>
<keyword evidence="3" id="KW-1185">Reference proteome</keyword>
<name>A0A0D2D0A7_9EURO</name>
<dbReference type="HOGENOM" id="CLU_021768_0_0_1"/>
<dbReference type="InterPro" id="IPR051678">
    <property type="entry name" value="AGP_Transferase"/>
</dbReference>
<dbReference type="InterPro" id="IPR002575">
    <property type="entry name" value="Aminoglycoside_PTrfase"/>
</dbReference>
<dbReference type="OrthoDB" id="4105646at2759"/>
<dbReference type="PANTHER" id="PTHR21310:SF54">
    <property type="entry name" value="AMINOGLYCOSIDE PHOSPHOTRANSFERASE DOMAIN-CONTAINING PROTEIN"/>
    <property type="match status" value="1"/>
</dbReference>
<evidence type="ECO:0000313" key="2">
    <source>
        <dbReference type="EMBL" id="KIW55822.1"/>
    </source>
</evidence>
<evidence type="ECO:0000259" key="1">
    <source>
        <dbReference type="Pfam" id="PF01636"/>
    </source>
</evidence>
<dbReference type="STRING" id="348802.A0A0D2D0A7"/>
<dbReference type="InterPro" id="IPR011009">
    <property type="entry name" value="Kinase-like_dom_sf"/>
</dbReference>
<proteinExistence type="predicted"/>
<gene>
    <name evidence="2" type="ORF">PV05_04543</name>
</gene>
<sequence>MNSTSTTELKRISQSSLPNHLKDEMDFVDSSFFKTAGRKLPRPEQLGASREGIIIISEMQLVIKFGPRVTIDEAVTMWIVRKCLGSQVPVPELFGWRVYQDTVFIYMELISGVTLQECWSDMDLSDKDAICGQLRDILSSLRQLEQENTFIGSITRGPLIDRVFYDRPKAGPFDTIHEFYHWLEWLPQRFLSLSQRYQDPYLNLMPKDTTIKFTHADVHPTNIVVSTSAFGPPRVLALIDWGQSGWYPDYWEFFKMCYTTHWEDEWQKSWIPRMIEPYEHEKYLMDEYTATIGAL</sequence>
<evidence type="ECO:0000313" key="3">
    <source>
        <dbReference type="Proteomes" id="UP000054342"/>
    </source>
</evidence>